<dbReference type="EMBL" id="GEBQ01022834">
    <property type="protein sequence ID" value="JAT17143.1"/>
    <property type="molecule type" value="Transcribed_RNA"/>
</dbReference>
<reference evidence="1" key="1">
    <citation type="submission" date="2015-11" db="EMBL/GenBank/DDBJ databases">
        <title>De novo transcriptome assembly of four potential Pierce s Disease insect vectors from Arizona vineyards.</title>
        <authorList>
            <person name="Tassone E.E."/>
        </authorList>
    </citation>
    <scope>NUCLEOTIDE SEQUENCE</scope>
</reference>
<feature type="non-terminal residue" evidence="1">
    <location>
        <position position="264"/>
    </location>
</feature>
<gene>
    <name evidence="1" type="ORF">g.15350</name>
</gene>
<proteinExistence type="predicted"/>
<dbReference type="AlphaFoldDB" id="A0A1B6L0A8"/>
<organism evidence="1">
    <name type="scientific">Graphocephala atropunctata</name>
    <dbReference type="NCBI Taxonomy" id="36148"/>
    <lineage>
        <taxon>Eukaryota</taxon>
        <taxon>Metazoa</taxon>
        <taxon>Ecdysozoa</taxon>
        <taxon>Arthropoda</taxon>
        <taxon>Hexapoda</taxon>
        <taxon>Insecta</taxon>
        <taxon>Pterygota</taxon>
        <taxon>Neoptera</taxon>
        <taxon>Paraneoptera</taxon>
        <taxon>Hemiptera</taxon>
        <taxon>Auchenorrhyncha</taxon>
        <taxon>Membracoidea</taxon>
        <taxon>Cicadellidae</taxon>
        <taxon>Cicadellinae</taxon>
        <taxon>Cicadellini</taxon>
        <taxon>Graphocephala</taxon>
    </lineage>
</organism>
<evidence type="ECO:0000313" key="1">
    <source>
        <dbReference type="EMBL" id="JAT17143.1"/>
    </source>
</evidence>
<accession>A0A1B6L0A8</accession>
<sequence length="264" mass="30124">MLILTFSKITFEIRRCIYSKNTQLQWKECIDFQYFLCSLLKKCGSVTHFQNKNAFVICEFSISSTMPKRIRSKSVQKSKRPRESVDLQSGRRISIPRNCKSTLPVKGNGILNFDFLSRPPHKNIMGANQVKSYDNEKETKKEKEEASSWSSDELDVVYDLKEEKKNKVYEVITVMSDDETPNEITYEKLYADDGEHKVVETLKEVDDGIKTGEINVSSGPKNTVTSKYCTPASVLDNTLTREKVSIVENSESAITDLKDDSDND</sequence>
<protein>
    <submittedName>
        <fullName evidence="1">Uncharacterized protein</fullName>
    </submittedName>
</protein>
<name>A0A1B6L0A8_9HEMI</name>